<dbReference type="EMBL" id="FJUX01000039">
    <property type="protein sequence ID" value="CZS99178.1"/>
    <property type="molecule type" value="Genomic_DNA"/>
</dbReference>
<protein>
    <submittedName>
        <fullName evidence="1">Uncharacterized protein</fullName>
    </submittedName>
</protein>
<organism evidence="1 2">
    <name type="scientific">Rhynchosporium agropyri</name>
    <dbReference type="NCBI Taxonomy" id="914238"/>
    <lineage>
        <taxon>Eukaryota</taxon>
        <taxon>Fungi</taxon>
        <taxon>Dikarya</taxon>
        <taxon>Ascomycota</taxon>
        <taxon>Pezizomycotina</taxon>
        <taxon>Leotiomycetes</taxon>
        <taxon>Helotiales</taxon>
        <taxon>Ploettnerulaceae</taxon>
        <taxon>Rhynchosporium</taxon>
    </lineage>
</organism>
<reference evidence="2" key="1">
    <citation type="submission" date="2016-03" db="EMBL/GenBank/DDBJ databases">
        <authorList>
            <person name="Guldener U."/>
        </authorList>
    </citation>
    <scope>NUCLEOTIDE SEQUENCE [LARGE SCALE GENOMIC DNA]</scope>
    <source>
        <strain evidence="2">04CH-RAC-A.6.1</strain>
    </source>
</reference>
<evidence type="ECO:0000313" key="1">
    <source>
        <dbReference type="EMBL" id="CZS99178.1"/>
    </source>
</evidence>
<accession>A0A1E1KM92</accession>
<keyword evidence="2" id="KW-1185">Reference proteome</keyword>
<sequence>MPGDSKTVDGRSFVMDTLSVDPDLEYVYGRLSDNSRDLAILQYLDDDDDDNSHLRLGYLSQGLLGST</sequence>
<dbReference type="Proteomes" id="UP000178912">
    <property type="component" value="Unassembled WGS sequence"/>
</dbReference>
<name>A0A1E1KM92_9HELO</name>
<evidence type="ECO:0000313" key="2">
    <source>
        <dbReference type="Proteomes" id="UP000178912"/>
    </source>
</evidence>
<dbReference type="AlphaFoldDB" id="A0A1E1KM92"/>
<proteinExistence type="predicted"/>
<gene>
    <name evidence="1" type="ORF">RAG0_07624</name>
</gene>